<dbReference type="EMBL" id="JACHXU010000011">
    <property type="protein sequence ID" value="MBB3207506.1"/>
    <property type="molecule type" value="Genomic_DNA"/>
</dbReference>
<dbReference type="Proteomes" id="UP000536179">
    <property type="component" value="Unassembled WGS sequence"/>
</dbReference>
<keyword evidence="7 9" id="KW-0472">Membrane</keyword>
<dbReference type="EC" id="2.4.1.83" evidence="11"/>
<dbReference type="Gene3D" id="3.90.550.10">
    <property type="entry name" value="Spore Coat Polysaccharide Biosynthesis Protein SpsA, Chain A"/>
    <property type="match status" value="1"/>
</dbReference>
<evidence type="ECO:0000256" key="8">
    <source>
        <dbReference type="SAM" id="MobiDB-lite"/>
    </source>
</evidence>
<evidence type="ECO:0000313" key="12">
    <source>
        <dbReference type="Proteomes" id="UP000536179"/>
    </source>
</evidence>
<name>A0A7W5DZP8_9BACT</name>
<feature type="domain" description="Glycosyltransferase 2-like" evidence="10">
    <location>
        <begin position="48"/>
        <end position="154"/>
    </location>
</feature>
<keyword evidence="12" id="KW-1185">Reference proteome</keyword>
<keyword evidence="6 9" id="KW-1133">Transmembrane helix</keyword>
<dbReference type="SUPFAM" id="SSF53448">
    <property type="entry name" value="Nucleotide-diphospho-sugar transferases"/>
    <property type="match status" value="1"/>
</dbReference>
<dbReference type="InterPro" id="IPR001173">
    <property type="entry name" value="Glyco_trans_2-like"/>
</dbReference>
<feature type="region of interest" description="Disordered" evidence="8">
    <location>
        <begin position="1"/>
        <end position="43"/>
    </location>
</feature>
<evidence type="ECO:0000256" key="9">
    <source>
        <dbReference type="SAM" id="Phobius"/>
    </source>
</evidence>
<dbReference type="GO" id="GO:0009103">
    <property type="term" value="P:lipopolysaccharide biosynthetic process"/>
    <property type="evidence" value="ECO:0007669"/>
    <property type="project" value="UniProtKB-KW"/>
</dbReference>
<keyword evidence="1" id="KW-1003">Cell membrane</keyword>
<dbReference type="Pfam" id="PF00535">
    <property type="entry name" value="Glycos_transf_2"/>
    <property type="match status" value="1"/>
</dbReference>
<feature type="transmembrane region" description="Helical" evidence="9">
    <location>
        <begin position="310"/>
        <end position="333"/>
    </location>
</feature>
<comment type="caution">
    <text evidence="11">The sequence shown here is derived from an EMBL/GenBank/DDBJ whole genome shotgun (WGS) entry which is preliminary data.</text>
</comment>
<feature type="compositionally biased region" description="Basic and acidic residues" evidence="8">
    <location>
        <begin position="1"/>
        <end position="10"/>
    </location>
</feature>
<keyword evidence="3 11" id="KW-0808">Transferase</keyword>
<dbReference type="GO" id="GO:0004582">
    <property type="term" value="F:dolichyl-phosphate beta-D-mannosyltransferase activity"/>
    <property type="evidence" value="ECO:0007669"/>
    <property type="project" value="UniProtKB-EC"/>
</dbReference>
<accession>A0A7W5DZP8</accession>
<dbReference type="GO" id="GO:0099621">
    <property type="term" value="F:undecaprenyl-phosphate 4-deoxy-4-formamido-L-arabinose transferase activity"/>
    <property type="evidence" value="ECO:0007669"/>
    <property type="project" value="TreeGrafter"/>
</dbReference>
<keyword evidence="5" id="KW-0448">Lipopolysaccharide biosynthesis</keyword>
<feature type="transmembrane region" description="Helical" evidence="9">
    <location>
        <begin position="353"/>
        <end position="383"/>
    </location>
</feature>
<sequence length="435" mass="47198">MSKHIDRSLSDFDAAVLSNRPPRFQDPPRRSDESKAGNPIGVESPSLTVVIPAMNEEESLDTLHAKLLEVCGRIGERVEIIFIDDGSTDSTWAKMSSLTGGNQGTRAIRLRRNFGKAAALSAGFSVARGDIVFTMDADLQDDPEEIPRFLSALAGETPVRASESEGQQSGGEARIGLTGEASTYREANDVSTLDVVSGWKRVRHDPWHKVLPSRVFNAMVSGITGVHLHDHNCGFKAYRREVLAEVDLYGERHRFIPVLAAARGWKVGEIEVLHHPRAHGKSKYGLSRLGKGFLDLMSIYLLTDYARRPLHLIGSAGLACFALGSLGMLYLSAMWVFSRLGTGEALHLHSTAIFYYCILAVLFGAQCVLAGLIAELIVSVSAARDRSLRSFQKGTTIGGAADVPLHHVSFSVSQVAGFEWQPSADDDNQSAKASG</sequence>
<dbReference type="AlphaFoldDB" id="A0A7W5DZP8"/>
<reference evidence="11 12" key="1">
    <citation type="submission" date="2020-08" db="EMBL/GenBank/DDBJ databases">
        <title>Genomic Encyclopedia of Type Strains, Phase III (KMG-III): the genomes of soil and plant-associated and newly described type strains.</title>
        <authorList>
            <person name="Whitman W."/>
        </authorList>
    </citation>
    <scope>NUCLEOTIDE SEQUENCE [LARGE SCALE GENOMIC DNA]</scope>
    <source>
        <strain evidence="11 12">CECT 8075</strain>
    </source>
</reference>
<evidence type="ECO:0000313" key="11">
    <source>
        <dbReference type="EMBL" id="MBB3207506.1"/>
    </source>
</evidence>
<organism evidence="11 12">
    <name type="scientific">Aporhodopirellula rubra</name>
    <dbReference type="NCBI Taxonomy" id="980271"/>
    <lineage>
        <taxon>Bacteria</taxon>
        <taxon>Pseudomonadati</taxon>
        <taxon>Planctomycetota</taxon>
        <taxon>Planctomycetia</taxon>
        <taxon>Pirellulales</taxon>
        <taxon>Pirellulaceae</taxon>
        <taxon>Aporhodopirellula</taxon>
    </lineage>
</organism>
<evidence type="ECO:0000256" key="7">
    <source>
        <dbReference type="ARBA" id="ARBA00023136"/>
    </source>
</evidence>
<evidence type="ECO:0000256" key="1">
    <source>
        <dbReference type="ARBA" id="ARBA00022475"/>
    </source>
</evidence>
<protein>
    <submittedName>
        <fullName evidence="11">Dolichol-phosphate mannosyltransferase</fullName>
        <ecNumber evidence="11">2.4.1.83</ecNumber>
    </submittedName>
</protein>
<evidence type="ECO:0000256" key="4">
    <source>
        <dbReference type="ARBA" id="ARBA00022692"/>
    </source>
</evidence>
<keyword evidence="4 9" id="KW-0812">Transmembrane</keyword>
<dbReference type="GO" id="GO:0005886">
    <property type="term" value="C:plasma membrane"/>
    <property type="evidence" value="ECO:0007669"/>
    <property type="project" value="TreeGrafter"/>
</dbReference>
<evidence type="ECO:0000259" key="10">
    <source>
        <dbReference type="Pfam" id="PF00535"/>
    </source>
</evidence>
<dbReference type="PANTHER" id="PTHR48090">
    <property type="entry name" value="UNDECAPRENYL-PHOSPHATE 4-DEOXY-4-FORMAMIDO-L-ARABINOSE TRANSFERASE-RELATED"/>
    <property type="match status" value="1"/>
</dbReference>
<gene>
    <name evidence="11" type="ORF">FHS27_003331</name>
</gene>
<proteinExistence type="predicted"/>
<dbReference type="PANTHER" id="PTHR48090:SF3">
    <property type="entry name" value="UNDECAPRENYL-PHOSPHATE 4-DEOXY-4-FORMAMIDO-L-ARABINOSE TRANSFERASE"/>
    <property type="match status" value="1"/>
</dbReference>
<dbReference type="InterPro" id="IPR050256">
    <property type="entry name" value="Glycosyltransferase_2"/>
</dbReference>
<dbReference type="RefSeq" id="WP_184305844.1">
    <property type="nucleotide sequence ID" value="NZ_JACHXU010000011.1"/>
</dbReference>
<evidence type="ECO:0000256" key="6">
    <source>
        <dbReference type="ARBA" id="ARBA00022989"/>
    </source>
</evidence>
<dbReference type="CDD" id="cd04187">
    <property type="entry name" value="DPM1_like_bac"/>
    <property type="match status" value="1"/>
</dbReference>
<dbReference type="InterPro" id="IPR029044">
    <property type="entry name" value="Nucleotide-diphossugar_trans"/>
</dbReference>
<keyword evidence="2 11" id="KW-0328">Glycosyltransferase</keyword>
<feature type="compositionally biased region" description="Basic and acidic residues" evidence="8">
    <location>
        <begin position="26"/>
        <end position="35"/>
    </location>
</feature>
<evidence type="ECO:0000256" key="2">
    <source>
        <dbReference type="ARBA" id="ARBA00022676"/>
    </source>
</evidence>
<evidence type="ECO:0000256" key="5">
    <source>
        <dbReference type="ARBA" id="ARBA00022985"/>
    </source>
</evidence>
<evidence type="ECO:0000256" key="3">
    <source>
        <dbReference type="ARBA" id="ARBA00022679"/>
    </source>
</evidence>